<dbReference type="InterPro" id="IPR009057">
    <property type="entry name" value="Homeodomain-like_sf"/>
</dbReference>
<organism evidence="1 2">
    <name type="scientific">Ilyodon furcidens</name>
    <name type="common">goldbreast splitfin</name>
    <dbReference type="NCBI Taxonomy" id="33524"/>
    <lineage>
        <taxon>Eukaryota</taxon>
        <taxon>Metazoa</taxon>
        <taxon>Chordata</taxon>
        <taxon>Craniata</taxon>
        <taxon>Vertebrata</taxon>
        <taxon>Euteleostomi</taxon>
        <taxon>Actinopterygii</taxon>
        <taxon>Neopterygii</taxon>
        <taxon>Teleostei</taxon>
        <taxon>Neoteleostei</taxon>
        <taxon>Acanthomorphata</taxon>
        <taxon>Ovalentaria</taxon>
        <taxon>Atherinomorphae</taxon>
        <taxon>Cyprinodontiformes</taxon>
        <taxon>Goodeidae</taxon>
        <taxon>Ilyodon</taxon>
    </lineage>
</organism>
<dbReference type="EMBL" id="JAHRIQ010011929">
    <property type="protein sequence ID" value="MEQ2224277.1"/>
    <property type="molecule type" value="Genomic_DNA"/>
</dbReference>
<accession>A0ABV0SWA1</accession>
<name>A0ABV0SWA1_9TELE</name>
<gene>
    <name evidence="1" type="ORF">ILYODFUR_005781</name>
</gene>
<dbReference type="Proteomes" id="UP001482620">
    <property type="component" value="Unassembled WGS sequence"/>
</dbReference>
<evidence type="ECO:0000313" key="1">
    <source>
        <dbReference type="EMBL" id="MEQ2224277.1"/>
    </source>
</evidence>
<dbReference type="SUPFAM" id="SSF46689">
    <property type="entry name" value="Homeodomain-like"/>
    <property type="match status" value="1"/>
</dbReference>
<evidence type="ECO:0000313" key="2">
    <source>
        <dbReference type="Proteomes" id="UP001482620"/>
    </source>
</evidence>
<proteinExistence type="predicted"/>
<protein>
    <submittedName>
        <fullName evidence="1">Uncharacterized protein</fullName>
    </submittedName>
</protein>
<sequence>MHHNLYRPRRHLTIDQQYLVAQTEVANELKESQSVISRLQQRYRETGIVTERHRGGHPLATSHTYDCFIVNSALQNRMMNATQLWTHLSKGACMLDKGPVGLSAVL</sequence>
<keyword evidence="2" id="KW-1185">Reference proteome</keyword>
<reference evidence="1 2" key="1">
    <citation type="submission" date="2021-06" db="EMBL/GenBank/DDBJ databases">
        <authorList>
            <person name="Palmer J.M."/>
        </authorList>
    </citation>
    <scope>NUCLEOTIDE SEQUENCE [LARGE SCALE GENOMIC DNA]</scope>
    <source>
        <strain evidence="2">if_2019</strain>
        <tissue evidence="1">Muscle</tissue>
    </source>
</reference>
<comment type="caution">
    <text evidence="1">The sequence shown here is derived from an EMBL/GenBank/DDBJ whole genome shotgun (WGS) entry which is preliminary data.</text>
</comment>